<evidence type="ECO:0000256" key="3">
    <source>
        <dbReference type="ARBA" id="ARBA00023002"/>
    </source>
</evidence>
<dbReference type="EC" id="1.3.1.106" evidence="4"/>
<dbReference type="PANTHER" id="PTHR36925:SF1">
    <property type="entry name" value="COBALT-PRECORRIN-6A REDUCTASE"/>
    <property type="match status" value="1"/>
</dbReference>
<keyword evidence="5" id="KW-1185">Reference proteome</keyword>
<dbReference type="Proteomes" id="UP000539372">
    <property type="component" value="Unassembled WGS sequence"/>
</dbReference>
<name>A0A7Y0HET9_9PROT</name>
<dbReference type="Pfam" id="PF02571">
    <property type="entry name" value="CbiJ"/>
    <property type="match status" value="1"/>
</dbReference>
<dbReference type="EMBL" id="JABBNT010000003">
    <property type="protein sequence ID" value="NMM45065.1"/>
    <property type="molecule type" value="Genomic_DNA"/>
</dbReference>
<dbReference type="AlphaFoldDB" id="A0A7Y0HET9"/>
<keyword evidence="2" id="KW-0169">Cobalamin biosynthesis</keyword>
<dbReference type="RefSeq" id="WP_169625440.1">
    <property type="nucleotide sequence ID" value="NZ_JABBNT010000003.1"/>
</dbReference>
<protein>
    <submittedName>
        <fullName evidence="4">Cobalt-precorrin-6A reductase</fullName>
        <ecNumber evidence="4">1.3.1.106</ecNumber>
    </submittedName>
</protein>
<keyword evidence="3 4" id="KW-0560">Oxidoreductase</keyword>
<dbReference type="NCBIfam" id="NF005968">
    <property type="entry name" value="PRK08057.1-2"/>
    <property type="match status" value="1"/>
</dbReference>
<dbReference type="UniPathway" id="UPA00148"/>
<comment type="caution">
    <text evidence="4">The sequence shown here is derived from an EMBL/GenBank/DDBJ whole genome shotgun (WGS) entry which is preliminary data.</text>
</comment>
<dbReference type="PANTHER" id="PTHR36925">
    <property type="entry name" value="COBALT-PRECORRIN-6A REDUCTASE"/>
    <property type="match status" value="1"/>
</dbReference>
<evidence type="ECO:0000313" key="5">
    <source>
        <dbReference type="Proteomes" id="UP000539372"/>
    </source>
</evidence>
<proteinExistence type="predicted"/>
<reference evidence="4 5" key="1">
    <citation type="submission" date="2020-04" db="EMBL/GenBank/DDBJ databases">
        <title>Rhodospirillaceae bacterium KN72 isolated from deep sea.</title>
        <authorList>
            <person name="Zhang D.-C."/>
        </authorList>
    </citation>
    <scope>NUCLEOTIDE SEQUENCE [LARGE SCALE GENOMIC DNA]</scope>
    <source>
        <strain evidence="4 5">KN72</strain>
    </source>
</reference>
<dbReference type="GO" id="GO:0016994">
    <property type="term" value="F:precorrin-6A reductase activity"/>
    <property type="evidence" value="ECO:0007669"/>
    <property type="project" value="InterPro"/>
</dbReference>
<comment type="pathway">
    <text evidence="1">Cofactor biosynthesis; adenosylcobalamin biosynthesis.</text>
</comment>
<dbReference type="PROSITE" id="PS51014">
    <property type="entry name" value="COBK_CBIJ"/>
    <property type="match status" value="1"/>
</dbReference>
<gene>
    <name evidence="4" type="ORF">HH303_11290</name>
</gene>
<evidence type="ECO:0000313" key="4">
    <source>
        <dbReference type="EMBL" id="NMM45065.1"/>
    </source>
</evidence>
<sequence>MTKAKPRILILGGTGEARRLATLLADDYDIKTSLAGRTTAPKTLPGRMRIGGFGGAGGLAEYLVQEGVQYLVDATHPYAARMGANAALAAARCAVPLLRLERPAWVKQQGDRWVEFENLDTLVAALPGLGKHAFVSLGGAGLEAFSGLTGMQLTVRAIDPPPALTDRSDITLILDQGPFDLAGERELLSERGADVLVSRNAGGAATYAKIAAARELGITVALLDRPERPRGVETAGDPETAARRITECLASLT</sequence>
<evidence type="ECO:0000256" key="1">
    <source>
        <dbReference type="ARBA" id="ARBA00004953"/>
    </source>
</evidence>
<organism evidence="4 5">
    <name type="scientific">Pacificispira spongiicola</name>
    <dbReference type="NCBI Taxonomy" id="2729598"/>
    <lineage>
        <taxon>Bacteria</taxon>
        <taxon>Pseudomonadati</taxon>
        <taxon>Pseudomonadota</taxon>
        <taxon>Alphaproteobacteria</taxon>
        <taxon>Rhodospirillales</taxon>
        <taxon>Rhodospirillaceae</taxon>
        <taxon>Pacificispira</taxon>
    </lineage>
</organism>
<evidence type="ECO:0000256" key="2">
    <source>
        <dbReference type="ARBA" id="ARBA00022573"/>
    </source>
</evidence>
<dbReference type="InterPro" id="IPR003723">
    <property type="entry name" value="Precorrin-6x_reduct"/>
</dbReference>
<accession>A0A7Y0HET9</accession>
<dbReference type="GO" id="GO:0009236">
    <property type="term" value="P:cobalamin biosynthetic process"/>
    <property type="evidence" value="ECO:0007669"/>
    <property type="project" value="UniProtKB-UniPathway"/>
</dbReference>